<organism evidence="1 2">
    <name type="scientific">Sesamum alatum</name>
    <dbReference type="NCBI Taxonomy" id="300844"/>
    <lineage>
        <taxon>Eukaryota</taxon>
        <taxon>Viridiplantae</taxon>
        <taxon>Streptophyta</taxon>
        <taxon>Embryophyta</taxon>
        <taxon>Tracheophyta</taxon>
        <taxon>Spermatophyta</taxon>
        <taxon>Magnoliopsida</taxon>
        <taxon>eudicotyledons</taxon>
        <taxon>Gunneridae</taxon>
        <taxon>Pentapetalae</taxon>
        <taxon>asterids</taxon>
        <taxon>lamiids</taxon>
        <taxon>Lamiales</taxon>
        <taxon>Pedaliaceae</taxon>
        <taxon>Sesamum</taxon>
    </lineage>
</organism>
<reference evidence="1" key="2">
    <citation type="journal article" date="2024" name="Plant">
        <title>Genomic evolution and insights into agronomic trait innovations of Sesamum species.</title>
        <authorList>
            <person name="Miao H."/>
            <person name="Wang L."/>
            <person name="Qu L."/>
            <person name="Liu H."/>
            <person name="Sun Y."/>
            <person name="Le M."/>
            <person name="Wang Q."/>
            <person name="Wei S."/>
            <person name="Zheng Y."/>
            <person name="Lin W."/>
            <person name="Duan Y."/>
            <person name="Cao H."/>
            <person name="Xiong S."/>
            <person name="Wang X."/>
            <person name="Wei L."/>
            <person name="Li C."/>
            <person name="Ma Q."/>
            <person name="Ju M."/>
            <person name="Zhao R."/>
            <person name="Li G."/>
            <person name="Mu C."/>
            <person name="Tian Q."/>
            <person name="Mei H."/>
            <person name="Zhang T."/>
            <person name="Gao T."/>
            <person name="Zhang H."/>
        </authorList>
    </citation>
    <scope>NUCLEOTIDE SEQUENCE</scope>
    <source>
        <strain evidence="1">3651</strain>
    </source>
</reference>
<evidence type="ECO:0000313" key="1">
    <source>
        <dbReference type="EMBL" id="KAK4421731.1"/>
    </source>
</evidence>
<dbReference type="EMBL" id="JACGWO010000008">
    <property type="protein sequence ID" value="KAK4421731.1"/>
    <property type="molecule type" value="Genomic_DNA"/>
</dbReference>
<gene>
    <name evidence="1" type="ORF">Salat_2123700</name>
</gene>
<accession>A0AAE2CGU2</accession>
<comment type="caution">
    <text evidence="1">The sequence shown here is derived from an EMBL/GenBank/DDBJ whole genome shotgun (WGS) entry which is preliminary data.</text>
</comment>
<name>A0AAE2CGU2_9LAMI</name>
<dbReference type="AlphaFoldDB" id="A0AAE2CGU2"/>
<sequence length="186" mass="20122">MGLTTQGPADRVLLKLTRPPRLPLGWISVNGASSFSGSPGFGHTIQVRPPHEKEEAFVLLLGVVTIVLQDNLLNLAAFVLKQERDNLLGFEIGVKRDLMAMTVLWGCSLQVSLGENGWPQPLRVLPRGEMEDLPPASPSRCLPAQGQLPLCHCHNLLLGTSAVPRLSANTLCRSEACTPLFLCARA</sequence>
<protein>
    <submittedName>
        <fullName evidence="1">Uncharacterized protein</fullName>
    </submittedName>
</protein>
<evidence type="ECO:0000313" key="2">
    <source>
        <dbReference type="Proteomes" id="UP001293254"/>
    </source>
</evidence>
<keyword evidence="2" id="KW-1185">Reference proteome</keyword>
<reference evidence="1" key="1">
    <citation type="submission" date="2020-06" db="EMBL/GenBank/DDBJ databases">
        <authorList>
            <person name="Li T."/>
            <person name="Hu X."/>
            <person name="Zhang T."/>
            <person name="Song X."/>
            <person name="Zhang H."/>
            <person name="Dai N."/>
            <person name="Sheng W."/>
            <person name="Hou X."/>
            <person name="Wei L."/>
        </authorList>
    </citation>
    <scope>NUCLEOTIDE SEQUENCE</scope>
    <source>
        <strain evidence="1">3651</strain>
        <tissue evidence="1">Leaf</tissue>
    </source>
</reference>
<dbReference type="Proteomes" id="UP001293254">
    <property type="component" value="Unassembled WGS sequence"/>
</dbReference>
<proteinExistence type="predicted"/>